<sequence>MPTPKMSYRWCYVPNCGNTTRKTPGKLFFCVPLEERMKKKWFGVARRKYIPTKTRLFCCEDHFILKHDMENYLKYSLTGTAKKLKKDVLPHIFNCQNNRKVTENLCSPLKKRSCQTQVMETIKESTATYSGSSNSEEIGENESLNVIENGQNEKQSDAVAKTNERKRSCSTESTTEGSESNNFTLERRGTAELGTKNGKEFNSESLNADPDDQPFTLRGYKRRRRNLMKWSDEEKQVTEKFFRRHINLRISPKKREVLQLIKLHPKLFKDRKWDVIKVYVCNKYNSKSKSMALSPVQTDSIDLESDGMSCDSARRKEIE</sequence>
<keyword evidence="2 5" id="KW-0863">Zinc-finger</keyword>
<dbReference type="SUPFAM" id="SSF57716">
    <property type="entry name" value="Glucocorticoid receptor-like (DNA-binding domain)"/>
    <property type="match status" value="1"/>
</dbReference>
<evidence type="ECO:0000256" key="5">
    <source>
        <dbReference type="PROSITE-ProRule" id="PRU00309"/>
    </source>
</evidence>
<keyword evidence="8" id="KW-1185">Reference proteome</keyword>
<gene>
    <name evidence="9" type="primary">LOC108739535</name>
</gene>
<dbReference type="OrthoDB" id="8196774at2759"/>
<evidence type="ECO:0000256" key="2">
    <source>
        <dbReference type="ARBA" id="ARBA00022771"/>
    </source>
</evidence>
<dbReference type="AlphaFoldDB" id="A0A7F5RDU8"/>
<proteinExistence type="predicted"/>
<dbReference type="RefSeq" id="XP_025834100.1">
    <property type="nucleotide sequence ID" value="XM_025978315.1"/>
</dbReference>
<keyword evidence="1" id="KW-0479">Metal-binding</keyword>
<dbReference type="GO" id="GO:0008270">
    <property type="term" value="F:zinc ion binding"/>
    <property type="evidence" value="ECO:0007669"/>
    <property type="project" value="UniProtKB-KW"/>
</dbReference>
<feature type="domain" description="THAP-type" evidence="7">
    <location>
        <begin position="6"/>
        <end position="93"/>
    </location>
</feature>
<accession>A0A7F5RDU8</accession>
<evidence type="ECO:0000313" key="9">
    <source>
        <dbReference type="RefSeq" id="XP_025834100.1"/>
    </source>
</evidence>
<dbReference type="PROSITE" id="PS50950">
    <property type="entry name" value="ZF_THAP"/>
    <property type="match status" value="1"/>
</dbReference>
<protein>
    <submittedName>
        <fullName evidence="9">Uncharacterized protein LOC108739535 isoform X2</fullName>
    </submittedName>
</protein>
<dbReference type="Proteomes" id="UP000192223">
    <property type="component" value="Unplaced"/>
</dbReference>
<evidence type="ECO:0000256" key="1">
    <source>
        <dbReference type="ARBA" id="ARBA00022723"/>
    </source>
</evidence>
<feature type="compositionally biased region" description="Low complexity" evidence="6">
    <location>
        <begin position="170"/>
        <end position="180"/>
    </location>
</feature>
<organism evidence="8 9">
    <name type="scientific">Agrilus planipennis</name>
    <name type="common">Emerald ash borer</name>
    <name type="synonym">Agrilus marcopoli</name>
    <dbReference type="NCBI Taxonomy" id="224129"/>
    <lineage>
        <taxon>Eukaryota</taxon>
        <taxon>Metazoa</taxon>
        <taxon>Ecdysozoa</taxon>
        <taxon>Arthropoda</taxon>
        <taxon>Hexapoda</taxon>
        <taxon>Insecta</taxon>
        <taxon>Pterygota</taxon>
        <taxon>Neoptera</taxon>
        <taxon>Endopterygota</taxon>
        <taxon>Coleoptera</taxon>
        <taxon>Polyphaga</taxon>
        <taxon>Elateriformia</taxon>
        <taxon>Buprestoidea</taxon>
        <taxon>Buprestidae</taxon>
        <taxon>Agrilinae</taxon>
        <taxon>Agrilus</taxon>
    </lineage>
</organism>
<dbReference type="GeneID" id="108739535"/>
<dbReference type="GO" id="GO:0003677">
    <property type="term" value="F:DNA binding"/>
    <property type="evidence" value="ECO:0007669"/>
    <property type="project" value="UniProtKB-UniRule"/>
</dbReference>
<name>A0A7F5RDU8_AGRPL</name>
<reference evidence="9" key="1">
    <citation type="submission" date="2025-08" db="UniProtKB">
        <authorList>
            <consortium name="RefSeq"/>
        </authorList>
    </citation>
    <scope>IDENTIFICATION</scope>
    <source>
        <tissue evidence="9">Entire body</tissue>
    </source>
</reference>
<evidence type="ECO:0000256" key="4">
    <source>
        <dbReference type="ARBA" id="ARBA00023125"/>
    </source>
</evidence>
<evidence type="ECO:0000259" key="7">
    <source>
        <dbReference type="PROSITE" id="PS50950"/>
    </source>
</evidence>
<evidence type="ECO:0000256" key="3">
    <source>
        <dbReference type="ARBA" id="ARBA00022833"/>
    </source>
</evidence>
<evidence type="ECO:0000256" key="6">
    <source>
        <dbReference type="SAM" id="MobiDB-lite"/>
    </source>
</evidence>
<keyword evidence="3" id="KW-0862">Zinc</keyword>
<keyword evidence="4 5" id="KW-0238">DNA-binding</keyword>
<dbReference type="InterPro" id="IPR006612">
    <property type="entry name" value="THAP_Znf"/>
</dbReference>
<feature type="region of interest" description="Disordered" evidence="6">
    <location>
        <begin position="146"/>
        <end position="216"/>
    </location>
</feature>
<dbReference type="Pfam" id="PF05485">
    <property type="entry name" value="THAP"/>
    <property type="match status" value="1"/>
</dbReference>
<dbReference type="SMART" id="SM00980">
    <property type="entry name" value="THAP"/>
    <property type="match status" value="1"/>
</dbReference>
<evidence type="ECO:0000313" key="8">
    <source>
        <dbReference type="Proteomes" id="UP000192223"/>
    </source>
</evidence>